<comment type="caution">
    <text evidence="1">The sequence shown here is derived from an EMBL/GenBank/DDBJ whole genome shotgun (WGS) entry which is preliminary data.</text>
</comment>
<accession>A0A540KYN1</accession>
<dbReference type="EMBL" id="VIEB01000864">
    <property type="protein sequence ID" value="TQD79331.1"/>
    <property type="molecule type" value="Genomic_DNA"/>
</dbReference>
<evidence type="ECO:0000313" key="1">
    <source>
        <dbReference type="EMBL" id="TQD79331.1"/>
    </source>
</evidence>
<sequence>MEIKSLPFISTTDSRLISRLFQDPSFSLKMDPSFLKMDSRLPPLPQRLLYRSLLISLKLRWSSSVLPLRCHDLIPTIRSTRSFDDDGYLSYYPRLFSQRFESFVDSESLKDSVTDSPIFHGSAADDAFATQPALNAFSPSSIYNKSNIRAWMEGLAGPTIRFYRLRRRCCLRKASLSEDGEGVLCDLPFKF</sequence>
<protein>
    <submittedName>
        <fullName evidence="1">Uncharacterized protein</fullName>
    </submittedName>
</protein>
<proteinExistence type="predicted"/>
<dbReference type="Proteomes" id="UP000315295">
    <property type="component" value="Unassembled WGS sequence"/>
</dbReference>
<keyword evidence="2" id="KW-1185">Reference proteome</keyword>
<organism evidence="1 2">
    <name type="scientific">Malus baccata</name>
    <name type="common">Siberian crab apple</name>
    <name type="synonym">Pyrus baccata</name>
    <dbReference type="NCBI Taxonomy" id="106549"/>
    <lineage>
        <taxon>Eukaryota</taxon>
        <taxon>Viridiplantae</taxon>
        <taxon>Streptophyta</taxon>
        <taxon>Embryophyta</taxon>
        <taxon>Tracheophyta</taxon>
        <taxon>Spermatophyta</taxon>
        <taxon>Magnoliopsida</taxon>
        <taxon>eudicotyledons</taxon>
        <taxon>Gunneridae</taxon>
        <taxon>Pentapetalae</taxon>
        <taxon>rosids</taxon>
        <taxon>fabids</taxon>
        <taxon>Rosales</taxon>
        <taxon>Rosaceae</taxon>
        <taxon>Amygdaloideae</taxon>
        <taxon>Maleae</taxon>
        <taxon>Malus</taxon>
    </lineage>
</organism>
<gene>
    <name evidence="1" type="ORF">C1H46_035105</name>
</gene>
<dbReference type="AlphaFoldDB" id="A0A540KYN1"/>
<evidence type="ECO:0000313" key="2">
    <source>
        <dbReference type="Proteomes" id="UP000315295"/>
    </source>
</evidence>
<reference evidence="1 2" key="1">
    <citation type="journal article" date="2019" name="G3 (Bethesda)">
        <title>Sequencing of a Wild Apple (Malus baccata) Genome Unravels the Differences Between Cultivated and Wild Apple Species Regarding Disease Resistance and Cold Tolerance.</title>
        <authorList>
            <person name="Chen X."/>
        </authorList>
    </citation>
    <scope>NUCLEOTIDE SEQUENCE [LARGE SCALE GENOMIC DNA]</scope>
    <source>
        <strain evidence="2">cv. Shandingzi</strain>
        <tissue evidence="1">Leaves</tissue>
    </source>
</reference>
<name>A0A540KYN1_MALBA</name>